<evidence type="ECO:0000256" key="2">
    <source>
        <dbReference type="ARBA" id="ARBA00023125"/>
    </source>
</evidence>
<dbReference type="SMART" id="SM00354">
    <property type="entry name" value="HTH_LACI"/>
    <property type="match status" value="1"/>
</dbReference>
<dbReference type="CDD" id="cd06267">
    <property type="entry name" value="PBP1_LacI_sugar_binding-like"/>
    <property type="match status" value="1"/>
</dbReference>
<keyword evidence="6" id="KW-1185">Reference proteome</keyword>
<evidence type="ECO:0000313" key="6">
    <source>
        <dbReference type="Proteomes" id="UP000286268"/>
    </source>
</evidence>
<dbReference type="InterPro" id="IPR028082">
    <property type="entry name" value="Peripla_BP_I"/>
</dbReference>
<accession>A0A3R5UBI5</accession>
<sequence>MVEKSNLKDEAVKKQNVTIKDVAKKAKVSTAAVSYVLNGVEKVNNETKLRILNTIEELGYVPNNTARNLAKRQGRLIGILIPIKENYKKTVLTDNPFYQEFISGVEYGAREKGFSTLIIGIENEEDCLNALRDSELIGVMVLGAISGTLYKKLHDVSIPVVVIDQENTDDRFYYINTDDEQGAYIAVKYLIEKGHKNIGFLSGNLKYSIVHRNRFEGYKRALKENNIELREDFIIQTDVTYEGGINASSYIKEKRHELTAVFSISDIMALGLIKGLHRQRINVPKDISVIGFDDIKSSRYFIPELTTIRQDIFGKGEKVVQIVTEGSNEPNKREFIIPVELVERESVYEFREEDDR</sequence>
<dbReference type="PROSITE" id="PS00356">
    <property type="entry name" value="HTH_LACI_1"/>
    <property type="match status" value="1"/>
</dbReference>
<dbReference type="Gene3D" id="1.10.260.40">
    <property type="entry name" value="lambda repressor-like DNA-binding domains"/>
    <property type="match status" value="1"/>
</dbReference>
<reference evidence="5 6" key="1">
    <citation type="submission" date="2018-01" db="EMBL/GenBank/DDBJ databases">
        <title>Genome Sequencing and Assembly of Anaerobacter polyendosporus strain CT4.</title>
        <authorList>
            <person name="Tachaapaikoon C."/>
            <person name="Sutheeworapong S."/>
            <person name="Jenjaroenpun P."/>
            <person name="Wongsurawat T."/>
            <person name="Nookeaw I."/>
            <person name="Cheawchanlertfa P."/>
            <person name="Kosugi A."/>
            <person name="Cheevadhanarak S."/>
            <person name="Ratanakhanokchai K."/>
        </authorList>
    </citation>
    <scope>NUCLEOTIDE SEQUENCE [LARGE SCALE GENOMIC DNA]</scope>
    <source>
        <strain evidence="5 6">CT4</strain>
    </source>
</reference>
<dbReference type="RefSeq" id="WP_128215495.1">
    <property type="nucleotide sequence ID" value="NZ_CP025746.1"/>
</dbReference>
<name>A0A3R5UBI5_9CLOT</name>
<organism evidence="5 6">
    <name type="scientific">Clostridium manihotivorum</name>
    <dbReference type="NCBI Taxonomy" id="2320868"/>
    <lineage>
        <taxon>Bacteria</taxon>
        <taxon>Bacillati</taxon>
        <taxon>Bacillota</taxon>
        <taxon>Clostridia</taxon>
        <taxon>Eubacteriales</taxon>
        <taxon>Clostridiaceae</taxon>
        <taxon>Clostridium</taxon>
    </lineage>
</organism>
<dbReference type="SUPFAM" id="SSF53822">
    <property type="entry name" value="Periplasmic binding protein-like I"/>
    <property type="match status" value="1"/>
</dbReference>
<dbReference type="Gene3D" id="3.40.50.2300">
    <property type="match status" value="2"/>
</dbReference>
<feature type="domain" description="HTH lacI-type" evidence="4">
    <location>
        <begin position="17"/>
        <end position="71"/>
    </location>
</feature>
<dbReference type="PANTHER" id="PTHR30146:SF24">
    <property type="entry name" value="XYLOSE OPERON REGULATORY PROTEIN"/>
    <property type="match status" value="1"/>
</dbReference>
<dbReference type="PROSITE" id="PS50932">
    <property type="entry name" value="HTH_LACI_2"/>
    <property type="match status" value="1"/>
</dbReference>
<dbReference type="Pfam" id="PF13377">
    <property type="entry name" value="Peripla_BP_3"/>
    <property type="match status" value="1"/>
</dbReference>
<evidence type="ECO:0000256" key="1">
    <source>
        <dbReference type="ARBA" id="ARBA00023015"/>
    </source>
</evidence>
<keyword evidence="1" id="KW-0805">Transcription regulation</keyword>
<dbReference type="OrthoDB" id="9796186at2"/>
<evidence type="ECO:0000256" key="3">
    <source>
        <dbReference type="ARBA" id="ARBA00023163"/>
    </source>
</evidence>
<dbReference type="GO" id="GO:0003700">
    <property type="term" value="F:DNA-binding transcription factor activity"/>
    <property type="evidence" value="ECO:0007669"/>
    <property type="project" value="TreeGrafter"/>
</dbReference>
<dbReference type="InterPro" id="IPR046335">
    <property type="entry name" value="LacI/GalR-like_sensor"/>
</dbReference>
<evidence type="ECO:0000259" key="4">
    <source>
        <dbReference type="PROSITE" id="PS50932"/>
    </source>
</evidence>
<dbReference type="GO" id="GO:0000976">
    <property type="term" value="F:transcription cis-regulatory region binding"/>
    <property type="evidence" value="ECO:0007669"/>
    <property type="project" value="TreeGrafter"/>
</dbReference>
<keyword evidence="3" id="KW-0804">Transcription</keyword>
<dbReference type="Proteomes" id="UP000286268">
    <property type="component" value="Chromosome"/>
</dbReference>
<keyword evidence="2" id="KW-0238">DNA-binding</keyword>
<dbReference type="AlphaFoldDB" id="A0A3R5UBI5"/>
<dbReference type="CDD" id="cd01392">
    <property type="entry name" value="HTH_LacI"/>
    <property type="match status" value="1"/>
</dbReference>
<dbReference type="EMBL" id="CP025746">
    <property type="protein sequence ID" value="QAA34783.1"/>
    <property type="molecule type" value="Genomic_DNA"/>
</dbReference>
<evidence type="ECO:0000313" key="5">
    <source>
        <dbReference type="EMBL" id="QAA34783.1"/>
    </source>
</evidence>
<protein>
    <submittedName>
        <fullName evidence="5">LacI family transcriptional regulator</fullName>
    </submittedName>
</protein>
<dbReference type="PANTHER" id="PTHR30146">
    <property type="entry name" value="LACI-RELATED TRANSCRIPTIONAL REPRESSOR"/>
    <property type="match status" value="1"/>
</dbReference>
<proteinExistence type="predicted"/>
<dbReference type="InterPro" id="IPR000843">
    <property type="entry name" value="HTH_LacI"/>
</dbReference>
<dbReference type="Pfam" id="PF00356">
    <property type="entry name" value="LacI"/>
    <property type="match status" value="1"/>
</dbReference>
<dbReference type="KEGG" id="cmah:C1I91_25835"/>
<gene>
    <name evidence="5" type="ORF">C1I91_25835</name>
</gene>
<dbReference type="InterPro" id="IPR010982">
    <property type="entry name" value="Lambda_DNA-bd_dom_sf"/>
</dbReference>
<dbReference type="SUPFAM" id="SSF47413">
    <property type="entry name" value="lambda repressor-like DNA-binding domains"/>
    <property type="match status" value="1"/>
</dbReference>